<dbReference type="InterPro" id="IPR008889">
    <property type="entry name" value="VQ"/>
</dbReference>
<reference evidence="2 3" key="1">
    <citation type="submission" date="2024-08" db="EMBL/GenBank/DDBJ databases">
        <title>Insights into the chromosomal genome structure of Flemingia macrophylla.</title>
        <authorList>
            <person name="Ding Y."/>
            <person name="Zhao Y."/>
            <person name="Bi W."/>
            <person name="Wu M."/>
            <person name="Zhao G."/>
            <person name="Gong Y."/>
            <person name="Li W."/>
            <person name="Zhang P."/>
        </authorList>
    </citation>
    <scope>NUCLEOTIDE SEQUENCE [LARGE SCALE GENOMIC DNA]</scope>
    <source>
        <strain evidence="2">DYQJB</strain>
        <tissue evidence="2">Leaf</tissue>
    </source>
</reference>
<proteinExistence type="predicted"/>
<gene>
    <name evidence="2" type="ORF">Fmac_018491</name>
</gene>
<dbReference type="InterPro" id="IPR039607">
    <property type="entry name" value="VQ_8/17/18/20/21/25"/>
</dbReference>
<feature type="domain" description="VQ" evidence="1">
    <location>
        <begin position="64"/>
        <end position="90"/>
    </location>
</feature>
<dbReference type="EMBL" id="JBGMDY010000006">
    <property type="protein sequence ID" value="KAL2330910.1"/>
    <property type="molecule type" value="Genomic_DNA"/>
</dbReference>
<organism evidence="2 3">
    <name type="scientific">Flemingia macrophylla</name>
    <dbReference type="NCBI Taxonomy" id="520843"/>
    <lineage>
        <taxon>Eukaryota</taxon>
        <taxon>Viridiplantae</taxon>
        <taxon>Streptophyta</taxon>
        <taxon>Embryophyta</taxon>
        <taxon>Tracheophyta</taxon>
        <taxon>Spermatophyta</taxon>
        <taxon>Magnoliopsida</taxon>
        <taxon>eudicotyledons</taxon>
        <taxon>Gunneridae</taxon>
        <taxon>Pentapetalae</taxon>
        <taxon>rosids</taxon>
        <taxon>fabids</taxon>
        <taxon>Fabales</taxon>
        <taxon>Fabaceae</taxon>
        <taxon>Papilionoideae</taxon>
        <taxon>50 kb inversion clade</taxon>
        <taxon>NPAAA clade</taxon>
        <taxon>indigoferoid/millettioid clade</taxon>
        <taxon>Phaseoleae</taxon>
        <taxon>Flemingia</taxon>
    </lineage>
</organism>
<comment type="caution">
    <text evidence="2">The sequence shown here is derived from an EMBL/GenBank/DDBJ whole genome shotgun (WGS) entry which is preliminary data.</text>
</comment>
<evidence type="ECO:0000313" key="2">
    <source>
        <dbReference type="EMBL" id="KAL2330910.1"/>
    </source>
</evidence>
<evidence type="ECO:0000259" key="1">
    <source>
        <dbReference type="Pfam" id="PF05678"/>
    </source>
</evidence>
<dbReference type="Pfam" id="PF05678">
    <property type="entry name" value="VQ"/>
    <property type="match status" value="1"/>
</dbReference>
<sequence>MAKGKFLQENHESTTRLQFFISVTKEEMTKPRTCYPSSATSNLGTGKDSHVISKFKPKIRIVHIYAPEIIKTDAANFRELVQRLTGKPEDERGVRGKSKTALTKDPTKKTLIVKEDEEFLSVQSGVRVKNEQKVEEVEDDIWRSKSNEKFSGFLDGFSELDGYMEELSTVVNQN</sequence>
<protein>
    <recommendedName>
        <fullName evidence="1">VQ domain-containing protein</fullName>
    </recommendedName>
</protein>
<keyword evidence="3" id="KW-1185">Reference proteome</keyword>
<dbReference type="PANTHER" id="PTHR33143:SF3">
    <property type="entry name" value="VQ MOTIF-CONTAINING PROTEIN 17-RELATED"/>
    <property type="match status" value="1"/>
</dbReference>
<dbReference type="PANTHER" id="PTHR33143">
    <property type="entry name" value="F16F4.1 PROTEIN-RELATED"/>
    <property type="match status" value="1"/>
</dbReference>
<accession>A0ABD1M569</accession>
<dbReference type="AlphaFoldDB" id="A0ABD1M569"/>
<name>A0ABD1M569_9FABA</name>
<evidence type="ECO:0000313" key="3">
    <source>
        <dbReference type="Proteomes" id="UP001603857"/>
    </source>
</evidence>
<dbReference type="Proteomes" id="UP001603857">
    <property type="component" value="Unassembled WGS sequence"/>
</dbReference>